<dbReference type="EMBL" id="JAHWXP010000003">
    <property type="protein sequence ID" value="MBY8337852.1"/>
    <property type="molecule type" value="Genomic_DNA"/>
</dbReference>
<organism evidence="3 4">
    <name type="scientific">Alteriqipengyuania abyssalis</name>
    <dbReference type="NCBI Taxonomy" id="2860200"/>
    <lineage>
        <taxon>Bacteria</taxon>
        <taxon>Pseudomonadati</taxon>
        <taxon>Pseudomonadota</taxon>
        <taxon>Alphaproteobacteria</taxon>
        <taxon>Sphingomonadales</taxon>
        <taxon>Erythrobacteraceae</taxon>
        <taxon>Alteriqipengyuania</taxon>
    </lineage>
</organism>
<reference evidence="3 4" key="1">
    <citation type="submission" date="2021-07" db="EMBL/GenBank/DDBJ databases">
        <title>Alteriqipengyuania abyssalis NZ-12B nov, sp.nov isolated from deep sea sponge in pacific ocean.</title>
        <authorList>
            <person name="Tareen S."/>
            <person name="Wink J."/>
        </authorList>
    </citation>
    <scope>NUCLEOTIDE SEQUENCE [LARGE SCALE GENOMIC DNA]</scope>
    <source>
        <strain evidence="3 4">NZ-12B</strain>
    </source>
</reference>
<evidence type="ECO:0000256" key="1">
    <source>
        <dbReference type="SAM" id="MobiDB-lite"/>
    </source>
</evidence>
<sequence>MSYDQKPSRIKLVSTGGPARAPQNGPTDTRPIEQAIEQAAENARASAAEPAPTRRFSILSAILFLAGCAVGGAGLAAWPHLAG</sequence>
<keyword evidence="4" id="KW-1185">Reference proteome</keyword>
<feature type="transmembrane region" description="Helical" evidence="2">
    <location>
        <begin position="56"/>
        <end position="78"/>
    </location>
</feature>
<accession>A0ABS7PJ42</accession>
<name>A0ABS7PJ42_9SPHN</name>
<evidence type="ECO:0000313" key="4">
    <source>
        <dbReference type="Proteomes" id="UP000759298"/>
    </source>
</evidence>
<evidence type="ECO:0000313" key="3">
    <source>
        <dbReference type="EMBL" id="MBY8337852.1"/>
    </source>
</evidence>
<proteinExistence type="predicted"/>
<feature type="region of interest" description="Disordered" evidence="1">
    <location>
        <begin position="1"/>
        <end position="29"/>
    </location>
</feature>
<dbReference type="Proteomes" id="UP000759298">
    <property type="component" value="Unassembled WGS sequence"/>
</dbReference>
<gene>
    <name evidence="3" type="ORF">KYN89_12445</name>
</gene>
<keyword evidence="2" id="KW-0472">Membrane</keyword>
<keyword evidence="2" id="KW-1133">Transmembrane helix</keyword>
<keyword evidence="2" id="KW-0812">Transmembrane</keyword>
<protein>
    <submittedName>
        <fullName evidence="3">Uncharacterized protein</fullName>
    </submittedName>
</protein>
<comment type="caution">
    <text evidence="3">The sequence shown here is derived from an EMBL/GenBank/DDBJ whole genome shotgun (WGS) entry which is preliminary data.</text>
</comment>
<evidence type="ECO:0000256" key="2">
    <source>
        <dbReference type="SAM" id="Phobius"/>
    </source>
</evidence>